<dbReference type="Proteomes" id="UP001465153">
    <property type="component" value="Unassembled WGS sequence"/>
</dbReference>
<dbReference type="InterPro" id="IPR017560">
    <property type="entry name" value="Cyt_c_biogenesis_CcmI"/>
</dbReference>
<evidence type="ECO:0000256" key="3">
    <source>
        <dbReference type="ARBA" id="ARBA00022748"/>
    </source>
</evidence>
<name>A0ABQ0AA38_9GAMM</name>
<evidence type="ECO:0000256" key="5">
    <source>
        <dbReference type="PROSITE-ProRule" id="PRU00339"/>
    </source>
</evidence>
<comment type="caution">
    <text evidence="9">The sequence shown here is derived from an EMBL/GenBank/DDBJ whole genome shotgun (WGS) entry which is preliminary data.</text>
</comment>
<protein>
    <submittedName>
        <fullName evidence="9">C-type cytochrome biogenesis protein CcmI</fullName>
    </submittedName>
</protein>
<keyword evidence="3" id="KW-0201">Cytochrome c-type biogenesis</keyword>
<keyword evidence="6" id="KW-0812">Transmembrane</keyword>
<dbReference type="PANTHER" id="PTHR47870">
    <property type="entry name" value="CYTOCHROME C-TYPE BIOGENESIS PROTEIN CCMH"/>
    <property type="match status" value="1"/>
</dbReference>
<dbReference type="RefSeq" id="WP_353303237.1">
    <property type="nucleotide sequence ID" value="NZ_BAABWN010000007.1"/>
</dbReference>
<keyword evidence="2" id="KW-0677">Repeat</keyword>
<dbReference type="NCBIfam" id="TIGR03142">
    <property type="entry name" value="cytochro_ccmI"/>
    <property type="match status" value="1"/>
</dbReference>
<keyword evidence="6" id="KW-0472">Membrane</keyword>
<evidence type="ECO:0000259" key="8">
    <source>
        <dbReference type="Pfam" id="PF23914"/>
    </source>
</evidence>
<dbReference type="Pfam" id="PF23892">
    <property type="entry name" value="Ig_CycH"/>
    <property type="match status" value="1"/>
</dbReference>
<dbReference type="InterPro" id="IPR019734">
    <property type="entry name" value="TPR_rpt"/>
</dbReference>
<evidence type="ECO:0000256" key="2">
    <source>
        <dbReference type="ARBA" id="ARBA00022737"/>
    </source>
</evidence>
<feature type="domain" description="Cytochrome c-type biogenesis protein H Ig-like" evidence="7">
    <location>
        <begin position="310"/>
        <end position="415"/>
    </location>
</feature>
<evidence type="ECO:0000313" key="9">
    <source>
        <dbReference type="EMBL" id="GAA6168522.1"/>
    </source>
</evidence>
<organism evidence="9 10">
    <name type="scientific">Sessilibacter corallicola</name>
    <dbReference type="NCBI Taxonomy" id="2904075"/>
    <lineage>
        <taxon>Bacteria</taxon>
        <taxon>Pseudomonadati</taxon>
        <taxon>Pseudomonadota</taxon>
        <taxon>Gammaproteobacteria</taxon>
        <taxon>Cellvibrionales</taxon>
        <taxon>Cellvibrionaceae</taxon>
        <taxon>Sessilibacter</taxon>
    </lineage>
</organism>
<evidence type="ECO:0000256" key="6">
    <source>
        <dbReference type="SAM" id="Phobius"/>
    </source>
</evidence>
<dbReference type="InterPro" id="IPR056412">
    <property type="entry name" value="Ig_CycH"/>
</dbReference>
<comment type="subcellular location">
    <subcellularLocation>
        <location evidence="1">Cell envelope</location>
    </subcellularLocation>
</comment>
<dbReference type="Pfam" id="PF23914">
    <property type="entry name" value="TPR_CcmH_CycH"/>
    <property type="match status" value="1"/>
</dbReference>
<dbReference type="PROSITE" id="PS50005">
    <property type="entry name" value="TPR"/>
    <property type="match status" value="1"/>
</dbReference>
<dbReference type="InterPro" id="IPR051263">
    <property type="entry name" value="C-type_cytochrome_biogenesis"/>
</dbReference>
<feature type="domain" description="Cytochrome c-type biogenesis protein H TPR" evidence="8">
    <location>
        <begin position="150"/>
        <end position="273"/>
    </location>
</feature>
<keyword evidence="4 5" id="KW-0802">TPR repeat</keyword>
<accession>A0ABQ0AA38</accession>
<dbReference type="SUPFAM" id="SSF48452">
    <property type="entry name" value="TPR-like"/>
    <property type="match status" value="1"/>
</dbReference>
<sequence length="420" mass="46463">MLNLWLSVAALAVLAALFVAWPLLRNRERNVSLEYNREAENVVLYKSHLEELEQSFQNKDIDETVYKQLKADLDRALLEDNQESGKTRSGKSFSKPVMIISLVLVPALSLSFYLSVGEFENLELRDLMAIQEESAIEAFRAGTERDTKPTRDLIAKLEQLLENDPENLKNRYMLARNFLDIGDYRGAIGAYQEILNRRPNDPQIMAEFAQTVFFASGNQMIPEIEALIKRILDIQPENTLALSMAGIAAFEGSRFQEAIDHWTKAVGLMGNSNDAQNLRAGIANAKRLLAESGESPAEATEPGSDDVAKVVLNVALADDVPSDPEQIVFVYARAWEGPKVPLAIARIKAQDLPTQITLDESMAMVPNMNLTSFPELELVARLSVDGSPTAKAGDWQGAVGPVNQSQFTEAFNIVISNPVN</sequence>
<evidence type="ECO:0000313" key="10">
    <source>
        <dbReference type="Proteomes" id="UP001465153"/>
    </source>
</evidence>
<feature type="transmembrane region" description="Helical" evidence="6">
    <location>
        <begin position="6"/>
        <end position="24"/>
    </location>
</feature>
<proteinExistence type="predicted"/>
<dbReference type="InterPro" id="IPR011990">
    <property type="entry name" value="TPR-like_helical_dom_sf"/>
</dbReference>
<feature type="transmembrane region" description="Helical" evidence="6">
    <location>
        <begin position="96"/>
        <end position="116"/>
    </location>
</feature>
<dbReference type="PANTHER" id="PTHR47870:SF4">
    <property type="entry name" value="CYTOCHROME C-TYPE BIOGENESIS PROTEIN CYCH"/>
    <property type="match status" value="1"/>
</dbReference>
<reference evidence="9 10" key="1">
    <citation type="submission" date="2024-04" db="EMBL/GenBank/DDBJ databases">
        <title>Draft genome sequence of Sessilibacter corallicola NBRC 116591.</title>
        <authorList>
            <person name="Miyakawa T."/>
            <person name="Kusuya Y."/>
            <person name="Miura T."/>
        </authorList>
    </citation>
    <scope>NUCLEOTIDE SEQUENCE [LARGE SCALE GENOMIC DNA]</scope>
    <source>
        <strain evidence="9 10">KU-00831-HH</strain>
    </source>
</reference>
<keyword evidence="10" id="KW-1185">Reference proteome</keyword>
<keyword evidence="6" id="KW-1133">Transmembrane helix</keyword>
<gene>
    <name evidence="9" type="primary">ccmI</name>
    <name evidence="9" type="ORF">NBRC116591_23330</name>
</gene>
<evidence type="ECO:0000256" key="1">
    <source>
        <dbReference type="ARBA" id="ARBA00004196"/>
    </source>
</evidence>
<evidence type="ECO:0000259" key="7">
    <source>
        <dbReference type="Pfam" id="PF23892"/>
    </source>
</evidence>
<evidence type="ECO:0000256" key="4">
    <source>
        <dbReference type="ARBA" id="ARBA00022803"/>
    </source>
</evidence>
<dbReference type="EMBL" id="BAABWN010000007">
    <property type="protein sequence ID" value="GAA6168522.1"/>
    <property type="molecule type" value="Genomic_DNA"/>
</dbReference>
<dbReference type="Gene3D" id="1.25.40.10">
    <property type="entry name" value="Tetratricopeptide repeat domain"/>
    <property type="match status" value="1"/>
</dbReference>
<dbReference type="InterPro" id="IPR056413">
    <property type="entry name" value="TPR_CcmH_CycH"/>
</dbReference>
<feature type="repeat" description="TPR" evidence="5">
    <location>
        <begin position="168"/>
        <end position="201"/>
    </location>
</feature>